<evidence type="ECO:0000313" key="1">
    <source>
        <dbReference type="EMBL" id="JAH71749.1"/>
    </source>
</evidence>
<reference evidence="1" key="1">
    <citation type="submission" date="2014-11" db="EMBL/GenBank/DDBJ databases">
        <authorList>
            <person name="Amaro Gonzalez C."/>
        </authorList>
    </citation>
    <scope>NUCLEOTIDE SEQUENCE</scope>
</reference>
<accession>A0A0E9V0X6</accession>
<dbReference type="AlphaFoldDB" id="A0A0E9V0X6"/>
<proteinExistence type="predicted"/>
<dbReference type="EMBL" id="GBXM01036828">
    <property type="protein sequence ID" value="JAH71749.1"/>
    <property type="molecule type" value="Transcribed_RNA"/>
</dbReference>
<reference evidence="1" key="2">
    <citation type="journal article" date="2015" name="Fish Shellfish Immunol.">
        <title>Early steps in the European eel (Anguilla anguilla)-Vibrio vulnificus interaction in the gills: Role of the RtxA13 toxin.</title>
        <authorList>
            <person name="Callol A."/>
            <person name="Pajuelo D."/>
            <person name="Ebbesson L."/>
            <person name="Teles M."/>
            <person name="MacKenzie S."/>
            <person name="Amaro C."/>
        </authorList>
    </citation>
    <scope>NUCLEOTIDE SEQUENCE</scope>
</reference>
<organism evidence="1">
    <name type="scientific">Anguilla anguilla</name>
    <name type="common">European freshwater eel</name>
    <name type="synonym">Muraena anguilla</name>
    <dbReference type="NCBI Taxonomy" id="7936"/>
    <lineage>
        <taxon>Eukaryota</taxon>
        <taxon>Metazoa</taxon>
        <taxon>Chordata</taxon>
        <taxon>Craniata</taxon>
        <taxon>Vertebrata</taxon>
        <taxon>Euteleostomi</taxon>
        <taxon>Actinopterygii</taxon>
        <taxon>Neopterygii</taxon>
        <taxon>Teleostei</taxon>
        <taxon>Anguilliformes</taxon>
        <taxon>Anguillidae</taxon>
        <taxon>Anguilla</taxon>
    </lineage>
</organism>
<sequence length="24" mass="3034">MRTMQNTKHTLMNLKKNYPIYFIF</sequence>
<protein>
    <submittedName>
        <fullName evidence="1">Uncharacterized protein</fullName>
    </submittedName>
</protein>
<name>A0A0E9V0X6_ANGAN</name>